<sequence>MGGSFAFGGERCDYSKCKESNPSDELEDVRYMPNAQQLREYCPKILRFLDCNIGTVQSCVGQSISDLAASSNQSVAEEVAALLGVGSLVRDLCNPHSTLHKDYVANIECFRGFIVVGTRLCTLEARETLDDFYAKSNIEVGGLDDALNAEIRCLKMGFEVTCLSMRLGESCGESAQSAFVTVVRRLKGLMESQCEGGQSALKTKLYNYMEVDDEKMSKMKETFELFRRRR</sequence>
<dbReference type="AlphaFoldDB" id="A0A4Y2EDU3"/>
<dbReference type="Proteomes" id="UP000499080">
    <property type="component" value="Unassembled WGS sequence"/>
</dbReference>
<protein>
    <submittedName>
        <fullName evidence="1">Uncharacterized protein</fullName>
    </submittedName>
</protein>
<accession>A0A4Y2EDU3</accession>
<comment type="caution">
    <text evidence="1">The sequence shown here is derived from an EMBL/GenBank/DDBJ whole genome shotgun (WGS) entry which is preliminary data.</text>
</comment>
<dbReference type="OrthoDB" id="6422334at2759"/>
<gene>
    <name evidence="1" type="ORF">AVEN_141974_1</name>
</gene>
<proteinExistence type="predicted"/>
<reference evidence="1 2" key="1">
    <citation type="journal article" date="2019" name="Sci. Rep.">
        <title>Orb-weaving spider Araneus ventricosus genome elucidates the spidroin gene catalogue.</title>
        <authorList>
            <person name="Kono N."/>
            <person name="Nakamura H."/>
            <person name="Ohtoshi R."/>
            <person name="Moran D.A.P."/>
            <person name="Shinohara A."/>
            <person name="Yoshida Y."/>
            <person name="Fujiwara M."/>
            <person name="Mori M."/>
            <person name="Tomita M."/>
            <person name="Arakawa K."/>
        </authorList>
    </citation>
    <scope>NUCLEOTIDE SEQUENCE [LARGE SCALE GENOMIC DNA]</scope>
</reference>
<name>A0A4Y2EDU3_ARAVE</name>
<keyword evidence="2" id="KW-1185">Reference proteome</keyword>
<dbReference type="EMBL" id="BGPR01000551">
    <property type="protein sequence ID" value="GBM26014.1"/>
    <property type="molecule type" value="Genomic_DNA"/>
</dbReference>
<evidence type="ECO:0000313" key="2">
    <source>
        <dbReference type="Proteomes" id="UP000499080"/>
    </source>
</evidence>
<organism evidence="1 2">
    <name type="scientific">Araneus ventricosus</name>
    <name type="common">Orbweaver spider</name>
    <name type="synonym">Epeira ventricosa</name>
    <dbReference type="NCBI Taxonomy" id="182803"/>
    <lineage>
        <taxon>Eukaryota</taxon>
        <taxon>Metazoa</taxon>
        <taxon>Ecdysozoa</taxon>
        <taxon>Arthropoda</taxon>
        <taxon>Chelicerata</taxon>
        <taxon>Arachnida</taxon>
        <taxon>Araneae</taxon>
        <taxon>Araneomorphae</taxon>
        <taxon>Entelegynae</taxon>
        <taxon>Araneoidea</taxon>
        <taxon>Araneidae</taxon>
        <taxon>Araneus</taxon>
    </lineage>
</organism>
<evidence type="ECO:0000313" key="1">
    <source>
        <dbReference type="EMBL" id="GBM26014.1"/>
    </source>
</evidence>